<keyword evidence="1" id="KW-0812">Transmembrane</keyword>
<feature type="domain" description="Lipid A biosynthesis N-terminal" evidence="2">
    <location>
        <begin position="25"/>
        <end position="96"/>
    </location>
</feature>
<evidence type="ECO:0000259" key="2">
    <source>
        <dbReference type="SMART" id="SM01259"/>
    </source>
</evidence>
<feature type="transmembrane region" description="Helical" evidence="1">
    <location>
        <begin position="78"/>
        <end position="98"/>
    </location>
</feature>
<keyword evidence="1" id="KW-1133">Transmembrane helix</keyword>
<dbReference type="InterPro" id="IPR011499">
    <property type="entry name" value="Lipid_A_biosynth_N"/>
</dbReference>
<feature type="transmembrane region" description="Helical" evidence="1">
    <location>
        <begin position="51"/>
        <end position="72"/>
    </location>
</feature>
<dbReference type="RefSeq" id="WP_083610667.1">
    <property type="nucleotide sequence ID" value="NZ_FQZU01000001.1"/>
</dbReference>
<gene>
    <name evidence="3" type="ORF">SAMN02745216_00052</name>
</gene>
<keyword evidence="1" id="KW-0472">Membrane</keyword>
<dbReference type="Gene3D" id="1.20.1280.290">
    <property type="match status" value="1"/>
</dbReference>
<dbReference type="Pfam" id="PF07578">
    <property type="entry name" value="LAB_N"/>
    <property type="match status" value="1"/>
</dbReference>
<evidence type="ECO:0000256" key="1">
    <source>
        <dbReference type="SAM" id="Phobius"/>
    </source>
</evidence>
<feature type="transmembrane region" description="Helical" evidence="1">
    <location>
        <begin position="20"/>
        <end position="39"/>
    </location>
</feature>
<name>A0A1M6BS28_9BACT</name>
<dbReference type="Proteomes" id="UP000183994">
    <property type="component" value="Unassembled WGS sequence"/>
</dbReference>
<protein>
    <submittedName>
        <fullName evidence="3">Uncharacterized N-terminal domain of lipid-A-disaccharide synthase</fullName>
    </submittedName>
</protein>
<evidence type="ECO:0000313" key="4">
    <source>
        <dbReference type="Proteomes" id="UP000183994"/>
    </source>
</evidence>
<dbReference type="EMBL" id="FQZU01000001">
    <property type="protein sequence ID" value="SHI51298.1"/>
    <property type="molecule type" value="Genomic_DNA"/>
</dbReference>
<dbReference type="GO" id="GO:0008915">
    <property type="term" value="F:lipid-A-disaccharide synthase activity"/>
    <property type="evidence" value="ECO:0007669"/>
    <property type="project" value="InterPro"/>
</dbReference>
<proteinExistence type="predicted"/>
<accession>A0A1M6BS28</accession>
<reference evidence="4" key="1">
    <citation type="submission" date="2016-11" db="EMBL/GenBank/DDBJ databases">
        <authorList>
            <person name="Varghese N."/>
            <person name="Submissions S."/>
        </authorList>
    </citation>
    <scope>NUCLEOTIDE SEQUENCE [LARGE SCALE GENOMIC DNA]</scope>
    <source>
        <strain evidence="4">DSM 16219</strain>
    </source>
</reference>
<dbReference type="GO" id="GO:0009245">
    <property type="term" value="P:lipid A biosynthetic process"/>
    <property type="evidence" value="ECO:0007669"/>
    <property type="project" value="InterPro"/>
</dbReference>
<keyword evidence="4" id="KW-1185">Reference proteome</keyword>
<organism evidence="3 4">
    <name type="scientific">Desulfatibacillum alkenivorans DSM 16219</name>
    <dbReference type="NCBI Taxonomy" id="1121393"/>
    <lineage>
        <taxon>Bacteria</taxon>
        <taxon>Pseudomonadati</taxon>
        <taxon>Thermodesulfobacteriota</taxon>
        <taxon>Desulfobacteria</taxon>
        <taxon>Desulfobacterales</taxon>
        <taxon>Desulfatibacillaceae</taxon>
        <taxon>Desulfatibacillum</taxon>
    </lineage>
</organism>
<evidence type="ECO:0000313" key="3">
    <source>
        <dbReference type="EMBL" id="SHI51298.1"/>
    </source>
</evidence>
<dbReference type="GO" id="GO:0016020">
    <property type="term" value="C:membrane"/>
    <property type="evidence" value="ECO:0007669"/>
    <property type="project" value="GOC"/>
</dbReference>
<dbReference type="SMART" id="SM01259">
    <property type="entry name" value="LAB_N"/>
    <property type="match status" value="1"/>
</dbReference>
<dbReference type="OrthoDB" id="9793186at2"/>
<dbReference type="STRING" id="1121393.SAMN02745216_00052"/>
<sequence length="107" mass="11849">MDGAMQYVSILAVSSAESVRFWLTVGFLGQALFGSRFLLQWIVSEIKKESTVPIAFWFLSLAGGVFLLAYAIHKKDPVFIVGQAGGLIIYFRNLTLIFKKRAEGETG</sequence>
<dbReference type="AlphaFoldDB" id="A0A1M6BS28"/>